<proteinExistence type="predicted"/>
<evidence type="ECO:0000256" key="1">
    <source>
        <dbReference type="PROSITE-ProRule" id="PRU00325"/>
    </source>
</evidence>
<keyword evidence="1" id="KW-0863">Zinc-finger</keyword>
<dbReference type="KEGG" id="blen:NCTC4824_03850"/>
<feature type="domain" description="SWIM-type" evidence="2">
    <location>
        <begin position="64"/>
        <end position="97"/>
    </location>
</feature>
<dbReference type="RefSeq" id="WP_066144083.1">
    <property type="nucleotide sequence ID" value="NZ_CBCSGM010000004.1"/>
</dbReference>
<evidence type="ECO:0000259" key="2">
    <source>
        <dbReference type="PROSITE" id="PS50966"/>
    </source>
</evidence>
<gene>
    <name evidence="3" type="ORF">NCTC4824_03850</name>
</gene>
<dbReference type="EMBL" id="LS483476">
    <property type="protein sequence ID" value="SQI62972.1"/>
    <property type="molecule type" value="Genomic_DNA"/>
</dbReference>
<dbReference type="InterPro" id="IPR007527">
    <property type="entry name" value="Znf_SWIM"/>
</dbReference>
<reference evidence="3 4" key="1">
    <citation type="submission" date="2018-06" db="EMBL/GenBank/DDBJ databases">
        <authorList>
            <consortium name="Pathogen Informatics"/>
            <person name="Doyle S."/>
        </authorList>
    </citation>
    <scope>NUCLEOTIDE SEQUENCE [LARGE SCALE GENOMIC DNA]</scope>
    <source>
        <strain evidence="3 4">NCTC4824</strain>
    </source>
</reference>
<accession>A0A2X4WWX3</accession>
<sequence length="530" mass="63048">MYNRQLLDHIKLYSEELQSTLDPRTDTHQKLVQKGMILFRQQLVYGVKFSNGKVEAKVRDVTPVSVELVFENLADSNCSCPIPGICRHQLALFFNVLSRTQSIFLWMQEWKDHWKMNDILSTLQRGSDLLDKEELNEETGPEQWIKRIRDAYHHVSANNFYQLEDWARVCYRRLLGFAPVEREWKPLFQLFAAFESLKVINALGNESGKHKYVGAFVQQMLEEAEEALNKLATTASPFAFDEYFHYLREESATLLEEKTEFPTECTDMYMKLWTLLFKNKKDRLTEWERLQVLPSENNEWRGEIATIHLAILLENDQWALDKIKQLGADIAPFALRWLKLLQTERTKKRLTNYLPAFISQIIAYISTLSRNYEQAHFTRALFQVLDSDTAMKLDPTLLEKIYIQLLPHSRFQYITYLLDKRDYRKWAELQVYTDNNLEYIDRHTVDLIAKHDPGALRPLYHETIAGLLKHRSRDSYKKAVRYLKRLQKLYKKEKKLTQWELYFTELQRRTRRLRAFQEECRKGKLIHDES</sequence>
<dbReference type="GO" id="GO:0008270">
    <property type="term" value="F:zinc ion binding"/>
    <property type="evidence" value="ECO:0007669"/>
    <property type="project" value="UniProtKB-KW"/>
</dbReference>
<evidence type="ECO:0000313" key="3">
    <source>
        <dbReference type="EMBL" id="SQI62972.1"/>
    </source>
</evidence>
<organism evidence="3 4">
    <name type="scientific">Lederbergia lenta</name>
    <name type="common">Bacillus lentus</name>
    <dbReference type="NCBI Taxonomy" id="1467"/>
    <lineage>
        <taxon>Bacteria</taxon>
        <taxon>Bacillati</taxon>
        <taxon>Bacillota</taxon>
        <taxon>Bacilli</taxon>
        <taxon>Bacillales</taxon>
        <taxon>Bacillaceae</taxon>
        <taxon>Lederbergia</taxon>
    </lineage>
</organism>
<evidence type="ECO:0000313" key="4">
    <source>
        <dbReference type="Proteomes" id="UP000249134"/>
    </source>
</evidence>
<keyword evidence="1" id="KW-0862">Zinc</keyword>
<protein>
    <submittedName>
        <fullName evidence="3">Zinc finger SWIM domain-containing protein</fullName>
    </submittedName>
</protein>
<keyword evidence="4" id="KW-1185">Reference proteome</keyword>
<dbReference type="Proteomes" id="UP000249134">
    <property type="component" value="Chromosome 1"/>
</dbReference>
<name>A0A2X4WWX3_LEDLE</name>
<dbReference type="STRING" id="1348624.GCA_001591545_03084"/>
<dbReference type="AlphaFoldDB" id="A0A2X4WWX3"/>
<keyword evidence="1" id="KW-0479">Metal-binding</keyword>
<dbReference type="PROSITE" id="PS50966">
    <property type="entry name" value="ZF_SWIM"/>
    <property type="match status" value="1"/>
</dbReference>